<accession>A0A8J3YUC2</accession>
<gene>
    <name evidence="1" type="ORF">Val02_67840</name>
</gene>
<evidence type="ECO:0000313" key="2">
    <source>
        <dbReference type="Proteomes" id="UP000619260"/>
    </source>
</evidence>
<evidence type="ECO:0000313" key="1">
    <source>
        <dbReference type="EMBL" id="GIJ49898.1"/>
    </source>
</evidence>
<dbReference type="RefSeq" id="WP_203903338.1">
    <property type="nucleotide sequence ID" value="NZ_BOPF01000031.1"/>
</dbReference>
<comment type="caution">
    <text evidence="1">The sequence shown here is derived from an EMBL/GenBank/DDBJ whole genome shotgun (WGS) entry which is preliminary data.</text>
</comment>
<dbReference type="AlphaFoldDB" id="A0A8J3YUC2"/>
<dbReference type="EMBL" id="BOPF01000031">
    <property type="protein sequence ID" value="GIJ49898.1"/>
    <property type="molecule type" value="Genomic_DNA"/>
</dbReference>
<protein>
    <submittedName>
        <fullName evidence="1">Uncharacterized protein</fullName>
    </submittedName>
</protein>
<reference evidence="1" key="1">
    <citation type="submission" date="2021-01" db="EMBL/GenBank/DDBJ databases">
        <title>Whole genome shotgun sequence of Virgisporangium aliadipatigenens NBRC 105644.</title>
        <authorList>
            <person name="Komaki H."/>
            <person name="Tamura T."/>
        </authorList>
    </citation>
    <scope>NUCLEOTIDE SEQUENCE</scope>
    <source>
        <strain evidence="1">NBRC 105644</strain>
    </source>
</reference>
<keyword evidence="2" id="KW-1185">Reference proteome</keyword>
<name>A0A8J3YUC2_9ACTN</name>
<proteinExistence type="predicted"/>
<dbReference type="Proteomes" id="UP000619260">
    <property type="component" value="Unassembled WGS sequence"/>
</dbReference>
<sequence>MPEIEDCLRRVMAIRGALGARLIDHVSGTTVAAAGTPAESGHDIDAPGPVEVVRTAVGSAAFAPPARPGHLEDIVITASNGYHVLHFVVTPRDARLVLYVRLDRTVGNLAITQHSLRAIGRSLVSA</sequence>
<organism evidence="1 2">
    <name type="scientific">Virgisporangium aliadipatigenens</name>
    <dbReference type="NCBI Taxonomy" id="741659"/>
    <lineage>
        <taxon>Bacteria</taxon>
        <taxon>Bacillati</taxon>
        <taxon>Actinomycetota</taxon>
        <taxon>Actinomycetes</taxon>
        <taxon>Micromonosporales</taxon>
        <taxon>Micromonosporaceae</taxon>
        <taxon>Virgisporangium</taxon>
    </lineage>
</organism>